<organism evidence="1 2">
    <name type="scientific">Trichonephila clavata</name>
    <name type="common">Joro spider</name>
    <name type="synonym">Nephila clavata</name>
    <dbReference type="NCBI Taxonomy" id="2740835"/>
    <lineage>
        <taxon>Eukaryota</taxon>
        <taxon>Metazoa</taxon>
        <taxon>Ecdysozoa</taxon>
        <taxon>Arthropoda</taxon>
        <taxon>Chelicerata</taxon>
        <taxon>Arachnida</taxon>
        <taxon>Araneae</taxon>
        <taxon>Araneomorphae</taxon>
        <taxon>Entelegynae</taxon>
        <taxon>Araneoidea</taxon>
        <taxon>Nephilidae</taxon>
        <taxon>Trichonephila</taxon>
    </lineage>
</organism>
<dbReference type="EMBL" id="BMAO01029631">
    <property type="protein sequence ID" value="GFR33153.1"/>
    <property type="molecule type" value="Genomic_DNA"/>
</dbReference>
<gene>
    <name evidence="1" type="ORF">TNCT_349141</name>
</gene>
<reference evidence="1" key="1">
    <citation type="submission" date="2020-07" db="EMBL/GenBank/DDBJ databases">
        <title>Multicomponent nature underlies the extraordinary mechanical properties of spider dragline silk.</title>
        <authorList>
            <person name="Kono N."/>
            <person name="Nakamura H."/>
            <person name="Mori M."/>
            <person name="Yoshida Y."/>
            <person name="Ohtoshi R."/>
            <person name="Malay A.D."/>
            <person name="Moran D.A.P."/>
            <person name="Tomita M."/>
            <person name="Numata K."/>
            <person name="Arakawa K."/>
        </authorList>
    </citation>
    <scope>NUCLEOTIDE SEQUENCE</scope>
</reference>
<comment type="caution">
    <text evidence="1">The sequence shown here is derived from an EMBL/GenBank/DDBJ whole genome shotgun (WGS) entry which is preliminary data.</text>
</comment>
<name>A0A8X6I0G3_TRICU</name>
<evidence type="ECO:0000313" key="2">
    <source>
        <dbReference type="Proteomes" id="UP000887116"/>
    </source>
</evidence>
<sequence length="99" mass="11368">MLRGKAIDPDCLGTFCLVFSMKKMTHKLLSDKAQKTFSFNLQNPQTWQLERPDMPILSIHFPLMKCKTVVLKDAFLTYLHKIQYGHSKGEPAQVVSSRN</sequence>
<proteinExistence type="predicted"/>
<dbReference type="Proteomes" id="UP000887116">
    <property type="component" value="Unassembled WGS sequence"/>
</dbReference>
<protein>
    <submittedName>
        <fullName evidence="1">Uncharacterized protein</fullName>
    </submittedName>
</protein>
<keyword evidence="2" id="KW-1185">Reference proteome</keyword>
<dbReference type="AlphaFoldDB" id="A0A8X6I0G3"/>
<accession>A0A8X6I0G3</accession>
<evidence type="ECO:0000313" key="1">
    <source>
        <dbReference type="EMBL" id="GFR33153.1"/>
    </source>
</evidence>